<sequence>MANIVLGKGNASALFSAKAPSAGRSGKLLEFVEPEALIVSPFDLAVTRGDGIFEATTVWKGYPVSLENHLLRLAYSARLMDMPEPNMAAFTQAVEDLIAHYDGDEPGPLLRILISRGMDDATGVGKGSDGLPSVWMFIDSMGNLHETDPISMMSLTRGYSSDITAKAPWLLNGAKTLSYAVNQTIHRECDRHSVGDAILTTEDGFVLECPNSSIVAGFGNHYVTPDPSIGILHGTSQRELFAFAQQEGGSFEYRKLPFEQLLEADSLYMTHGGWVIPVGELDGNHYSVDAEFVAAMNDAIHTGRTHDDALSIGPKV</sequence>
<dbReference type="RefSeq" id="WP_273172696.1">
    <property type="nucleotide sequence ID" value="NZ_JAAXZR010000009.1"/>
</dbReference>
<dbReference type="Proteomes" id="UP000767327">
    <property type="component" value="Unassembled WGS sequence"/>
</dbReference>
<dbReference type="InterPro" id="IPR043132">
    <property type="entry name" value="BCAT-like_C"/>
</dbReference>
<dbReference type="GO" id="GO:0005829">
    <property type="term" value="C:cytosol"/>
    <property type="evidence" value="ECO:0007669"/>
    <property type="project" value="TreeGrafter"/>
</dbReference>
<dbReference type="EC" id="4.1.3.38" evidence="2"/>
<gene>
    <name evidence="2" type="ORF">GXW98_02100</name>
</gene>
<dbReference type="NCBIfam" id="NF005888">
    <property type="entry name" value="PRK07849.1-3"/>
    <property type="match status" value="1"/>
</dbReference>
<dbReference type="InterPro" id="IPR043131">
    <property type="entry name" value="BCAT-like_N"/>
</dbReference>
<reference evidence="2" key="2">
    <citation type="submission" date="2020-01" db="EMBL/GenBank/DDBJ databases">
        <authorList>
            <person name="Campanaro S."/>
        </authorList>
    </citation>
    <scope>NUCLEOTIDE SEQUENCE</scope>
    <source>
        <strain evidence="2">AS01afH2WH_6</strain>
    </source>
</reference>
<name>A0A971CXS0_9BIFI</name>
<evidence type="ECO:0000313" key="3">
    <source>
        <dbReference type="Proteomes" id="UP000767327"/>
    </source>
</evidence>
<dbReference type="GO" id="GO:0008696">
    <property type="term" value="F:4-amino-4-deoxychorismate lyase activity"/>
    <property type="evidence" value="ECO:0007669"/>
    <property type="project" value="UniProtKB-EC"/>
</dbReference>
<evidence type="ECO:0000256" key="1">
    <source>
        <dbReference type="ARBA" id="ARBA00009320"/>
    </source>
</evidence>
<dbReference type="InterPro" id="IPR036038">
    <property type="entry name" value="Aminotransferase-like"/>
</dbReference>
<dbReference type="Pfam" id="PF01063">
    <property type="entry name" value="Aminotran_4"/>
    <property type="match status" value="1"/>
</dbReference>
<comment type="similarity">
    <text evidence="1">Belongs to the class-IV pyridoxal-phosphate-dependent aminotransferase family.</text>
</comment>
<dbReference type="Gene3D" id="3.30.470.10">
    <property type="match status" value="1"/>
</dbReference>
<evidence type="ECO:0000313" key="2">
    <source>
        <dbReference type="EMBL" id="NLT79064.1"/>
    </source>
</evidence>
<dbReference type="InterPro" id="IPR050571">
    <property type="entry name" value="Class-IV_PLP-Dep_Aminotrnsfr"/>
</dbReference>
<dbReference type="PANTHER" id="PTHR42743:SF11">
    <property type="entry name" value="AMINODEOXYCHORISMATE LYASE"/>
    <property type="match status" value="1"/>
</dbReference>
<dbReference type="EMBL" id="JAAXZR010000009">
    <property type="protein sequence ID" value="NLT79064.1"/>
    <property type="molecule type" value="Genomic_DNA"/>
</dbReference>
<comment type="caution">
    <text evidence="2">The sequence shown here is derived from an EMBL/GenBank/DDBJ whole genome shotgun (WGS) entry which is preliminary data.</text>
</comment>
<accession>A0A971CXS0</accession>
<dbReference type="Gene3D" id="3.20.10.10">
    <property type="entry name" value="D-amino Acid Aminotransferase, subunit A, domain 2"/>
    <property type="match status" value="1"/>
</dbReference>
<organism evidence="2 3">
    <name type="scientific">Bifidobacterium crudilactis</name>
    <dbReference type="NCBI Taxonomy" id="327277"/>
    <lineage>
        <taxon>Bacteria</taxon>
        <taxon>Bacillati</taxon>
        <taxon>Actinomycetota</taxon>
        <taxon>Actinomycetes</taxon>
        <taxon>Bifidobacteriales</taxon>
        <taxon>Bifidobacteriaceae</taxon>
        <taxon>Bifidobacterium</taxon>
    </lineage>
</organism>
<reference evidence="2" key="1">
    <citation type="journal article" date="2020" name="Biotechnol. Biofuels">
        <title>New insights from the biogas microbiome by comprehensive genome-resolved metagenomics of nearly 1600 species originating from multiple anaerobic digesters.</title>
        <authorList>
            <person name="Campanaro S."/>
            <person name="Treu L."/>
            <person name="Rodriguez-R L.M."/>
            <person name="Kovalovszki A."/>
            <person name="Ziels R.M."/>
            <person name="Maus I."/>
            <person name="Zhu X."/>
            <person name="Kougias P.G."/>
            <person name="Basile A."/>
            <person name="Luo G."/>
            <person name="Schluter A."/>
            <person name="Konstantinidis K.T."/>
            <person name="Angelidaki I."/>
        </authorList>
    </citation>
    <scope>NUCLEOTIDE SEQUENCE</scope>
    <source>
        <strain evidence="2">AS01afH2WH_6</strain>
    </source>
</reference>
<dbReference type="InterPro" id="IPR001544">
    <property type="entry name" value="Aminotrans_IV"/>
</dbReference>
<proteinExistence type="inferred from homology"/>
<dbReference type="PANTHER" id="PTHR42743">
    <property type="entry name" value="AMINO-ACID AMINOTRANSFERASE"/>
    <property type="match status" value="1"/>
</dbReference>
<dbReference type="SUPFAM" id="SSF56752">
    <property type="entry name" value="D-aminoacid aminotransferase-like PLP-dependent enzymes"/>
    <property type="match status" value="1"/>
</dbReference>
<protein>
    <submittedName>
        <fullName evidence="2">Aminodeoxychorismate lyase</fullName>
        <ecNumber evidence="2">4.1.3.38</ecNumber>
    </submittedName>
</protein>
<keyword evidence="2" id="KW-0456">Lyase</keyword>
<dbReference type="GO" id="GO:0046394">
    <property type="term" value="P:carboxylic acid biosynthetic process"/>
    <property type="evidence" value="ECO:0007669"/>
    <property type="project" value="UniProtKB-ARBA"/>
</dbReference>
<dbReference type="AlphaFoldDB" id="A0A971CXS0"/>